<reference evidence="4 5" key="1">
    <citation type="submission" date="2016-07" db="EMBL/GenBank/DDBJ databases">
        <title>Pervasive Adenine N6-methylation of Active Genes in Fungi.</title>
        <authorList>
            <consortium name="DOE Joint Genome Institute"/>
            <person name="Mondo S.J."/>
            <person name="Dannebaum R.O."/>
            <person name="Kuo R.C."/>
            <person name="Labutti K."/>
            <person name="Haridas S."/>
            <person name="Kuo A."/>
            <person name="Salamov A."/>
            <person name="Ahrendt S.R."/>
            <person name="Lipzen A."/>
            <person name="Sullivan W."/>
            <person name="Andreopoulos W.B."/>
            <person name="Clum A."/>
            <person name="Lindquist E."/>
            <person name="Daum C."/>
            <person name="Ramamoorthy G.K."/>
            <person name="Gryganskyi A."/>
            <person name="Culley D."/>
            <person name="Magnuson J.K."/>
            <person name="James T.Y."/>
            <person name="O'Malley M.A."/>
            <person name="Stajich J.E."/>
            <person name="Spatafora J.W."/>
            <person name="Visel A."/>
            <person name="Grigoriev I.V."/>
        </authorList>
    </citation>
    <scope>NUCLEOTIDE SEQUENCE [LARGE SCALE GENOMIC DNA]</scope>
    <source>
        <strain evidence="4 5">CBS 129021</strain>
    </source>
</reference>
<organism evidence="4 5">
    <name type="scientific">Pseudomassariella vexata</name>
    <dbReference type="NCBI Taxonomy" id="1141098"/>
    <lineage>
        <taxon>Eukaryota</taxon>
        <taxon>Fungi</taxon>
        <taxon>Dikarya</taxon>
        <taxon>Ascomycota</taxon>
        <taxon>Pezizomycotina</taxon>
        <taxon>Sordariomycetes</taxon>
        <taxon>Xylariomycetidae</taxon>
        <taxon>Amphisphaeriales</taxon>
        <taxon>Pseudomassariaceae</taxon>
        <taxon>Pseudomassariella</taxon>
    </lineage>
</organism>
<keyword evidence="1" id="KW-0833">Ubl conjugation pathway</keyword>
<comment type="caution">
    <text evidence="4">The sequence shown here is derived from an EMBL/GenBank/DDBJ whole genome shotgun (WGS) entry which is preliminary data.</text>
</comment>
<dbReference type="Gene3D" id="3.10.110.10">
    <property type="entry name" value="Ubiquitin Conjugating Enzyme"/>
    <property type="match status" value="1"/>
</dbReference>
<evidence type="ECO:0000259" key="3">
    <source>
        <dbReference type="Pfam" id="PF00179"/>
    </source>
</evidence>
<dbReference type="InterPro" id="IPR016135">
    <property type="entry name" value="UBQ-conjugating_enzyme/RWD"/>
</dbReference>
<dbReference type="EMBL" id="MCFJ01000004">
    <property type="protein sequence ID" value="ORY67564.1"/>
    <property type="molecule type" value="Genomic_DNA"/>
</dbReference>
<name>A0A1Y2E8B6_9PEZI</name>
<dbReference type="SMART" id="SM00212">
    <property type="entry name" value="UBCc"/>
    <property type="match status" value="1"/>
</dbReference>
<dbReference type="InterPro" id="IPR000608">
    <property type="entry name" value="UBC"/>
</dbReference>
<feature type="domain" description="UBC core" evidence="3">
    <location>
        <begin position="17"/>
        <end position="120"/>
    </location>
</feature>
<dbReference type="SUPFAM" id="SSF54495">
    <property type="entry name" value="UBC-like"/>
    <property type="match status" value="1"/>
</dbReference>
<dbReference type="InParanoid" id="A0A1Y2E8B6"/>
<accession>A0A1Y2E8B6</accession>
<feature type="region of interest" description="Disordered" evidence="2">
    <location>
        <begin position="618"/>
        <end position="643"/>
    </location>
</feature>
<evidence type="ECO:0000256" key="1">
    <source>
        <dbReference type="ARBA" id="ARBA00022786"/>
    </source>
</evidence>
<dbReference type="PANTHER" id="PTHR24067">
    <property type="entry name" value="UBIQUITIN-CONJUGATING ENZYME E2"/>
    <property type="match status" value="1"/>
</dbReference>
<gene>
    <name evidence="4" type="ORF">BCR38DRAFT_337231</name>
</gene>
<dbReference type="AlphaFoldDB" id="A0A1Y2E8B6"/>
<dbReference type="RefSeq" id="XP_040718188.1">
    <property type="nucleotide sequence ID" value="XM_040855523.1"/>
</dbReference>
<dbReference type="CDD" id="cd00195">
    <property type="entry name" value="UBCc_UEV"/>
    <property type="match status" value="1"/>
</dbReference>
<evidence type="ECO:0000313" key="5">
    <source>
        <dbReference type="Proteomes" id="UP000193689"/>
    </source>
</evidence>
<proteinExistence type="predicted"/>
<dbReference type="STRING" id="1141098.A0A1Y2E8B6"/>
<sequence length="643" mass="72904">MDSRADSNTITQHCHQRLMKDVDELVRKPYPNIAIHVADNDLKRICLLLSPVGWKKMHLTIENLGRYPLKPPKIRMDSDVDHPNVFGNYICASILNDSTAYTPAYTLKGIAIQLLSFFGSDSIEQQGGHFSYDLQEYRAWNPNHDHHVCQKCESEVSVTLRDRTDSLLVTSMSSISGRNGKKNIHGSSIDNLPDEILLLILNGIDDFEHLANFARAWSHISRLIANFDIVRQRELQCFTLKQSYHEVNLGVGVSFDRRNGLNSEFDLLSQQAYNDLGVRQSVHNIPFIYWLPIPISERHWRLVKDDADETLIRLKQHIKMDNPSNPQVLYSFMNDIVVKLNEVAVDWSDLHASRSTLRHASEKAIDSYFHLFHLLVCLATENPAIISQANQLINNFSEGKRSKGDCPNLGHLLVALLISDVEITEQLTKAIITEAITRNVVWLLDRKGGNSPELSYMETDAVSHYRLGKAFEGSHTSYRLLMFSELFRRMARNSNVPLTQVRDELFARHGAPPPGASKRMAAEVRRLHTVDNFHQFMLEMGIETFPSLASFTDVLRETMRASVAKGYSIWAISQEDAVFLRLEKEPGVGIHPNLAHTVNSSMPPSSLNFNNITFFPAAHRGRNKSGRGNGRSGRRGRDTYRGD</sequence>
<dbReference type="InterPro" id="IPR050113">
    <property type="entry name" value="Ub_conjugating_enzyme"/>
</dbReference>
<keyword evidence="5" id="KW-1185">Reference proteome</keyword>
<evidence type="ECO:0000256" key="2">
    <source>
        <dbReference type="SAM" id="MobiDB-lite"/>
    </source>
</evidence>
<evidence type="ECO:0000313" key="4">
    <source>
        <dbReference type="EMBL" id="ORY67564.1"/>
    </source>
</evidence>
<dbReference type="Pfam" id="PF00179">
    <property type="entry name" value="UQ_con"/>
    <property type="match status" value="1"/>
</dbReference>
<dbReference type="Proteomes" id="UP000193689">
    <property type="component" value="Unassembled WGS sequence"/>
</dbReference>
<dbReference type="GeneID" id="63771735"/>
<dbReference type="OrthoDB" id="109543at2759"/>
<protein>
    <recommendedName>
        <fullName evidence="3">UBC core domain-containing protein</fullName>
    </recommendedName>
</protein>